<keyword evidence="3" id="KW-0238">DNA-binding</keyword>
<dbReference type="PANTHER" id="PTHR33238:SF7">
    <property type="entry name" value="IRON-DEPENDENT TRANSCRIPTIONAL REGULATOR"/>
    <property type="match status" value="1"/>
</dbReference>
<organism evidence="6 7">
    <name type="scientific">Ruthenibacterium intestinale</name>
    <dbReference type="NCBI Taxonomy" id="3133163"/>
    <lineage>
        <taxon>Bacteria</taxon>
        <taxon>Bacillati</taxon>
        <taxon>Bacillota</taxon>
        <taxon>Clostridia</taxon>
        <taxon>Eubacteriales</taxon>
        <taxon>Oscillospiraceae</taxon>
        <taxon>Ruthenibacterium</taxon>
    </lineage>
</organism>
<dbReference type="PANTHER" id="PTHR33238">
    <property type="entry name" value="IRON (METAL) DEPENDENT REPRESSOR, DTXR FAMILY"/>
    <property type="match status" value="1"/>
</dbReference>
<reference evidence="6 7" key="1">
    <citation type="submission" date="2024-03" db="EMBL/GenBank/DDBJ databases">
        <title>Human intestinal bacterial collection.</title>
        <authorList>
            <person name="Pauvert C."/>
            <person name="Hitch T.C.A."/>
            <person name="Clavel T."/>
        </authorList>
    </citation>
    <scope>NUCLEOTIDE SEQUENCE [LARGE SCALE GENOMIC DNA]</scope>
    <source>
        <strain evidence="6 7">CLA-JM-H11</strain>
    </source>
</reference>
<evidence type="ECO:0000256" key="4">
    <source>
        <dbReference type="ARBA" id="ARBA00023163"/>
    </source>
</evidence>
<dbReference type="SMART" id="SM00529">
    <property type="entry name" value="HTH_DTXR"/>
    <property type="match status" value="1"/>
</dbReference>
<dbReference type="RefSeq" id="WP_349216727.1">
    <property type="nucleotide sequence ID" value="NZ_JBBMFA010000103.1"/>
</dbReference>
<dbReference type="InterPro" id="IPR050536">
    <property type="entry name" value="DtxR_MntR_Metal-Reg"/>
</dbReference>
<dbReference type="InterPro" id="IPR036421">
    <property type="entry name" value="Fe_dep_repressor_sf"/>
</dbReference>
<evidence type="ECO:0000313" key="7">
    <source>
        <dbReference type="Proteomes" id="UP001477672"/>
    </source>
</evidence>
<dbReference type="SUPFAM" id="SSF47979">
    <property type="entry name" value="Iron-dependent repressor protein, dimerization domain"/>
    <property type="match status" value="1"/>
</dbReference>
<keyword evidence="4" id="KW-0804">Transcription</keyword>
<dbReference type="PROSITE" id="PS50944">
    <property type="entry name" value="HTH_DTXR"/>
    <property type="match status" value="1"/>
</dbReference>
<protein>
    <submittedName>
        <fullName evidence="6">Metal-dependent transcriptional regulator</fullName>
    </submittedName>
</protein>
<dbReference type="InterPro" id="IPR022689">
    <property type="entry name" value="Iron_dep_repressor"/>
</dbReference>
<comment type="caution">
    <text evidence="6">The sequence shown here is derived from an EMBL/GenBank/DDBJ whole genome shotgun (WGS) entry which is preliminary data.</text>
</comment>
<accession>A0ABV1GH89</accession>
<proteinExistence type="inferred from homology"/>
<sequence length="127" mass="14058">MSIHESGQMYLETIYILSQTKSYVRAIDVGEHLGYSKPSVSRAMSILKKNGYVLVDSDGAITLTESGMEIAQTMYTRHTVLSEMLMRLGVDEKTATEDACRIEHVISAASFSAIQQHVKQSLGKIDD</sequence>
<dbReference type="Pfam" id="PF02742">
    <property type="entry name" value="Fe_dep_repr_C"/>
    <property type="match status" value="1"/>
</dbReference>
<dbReference type="Proteomes" id="UP001477672">
    <property type="component" value="Unassembled WGS sequence"/>
</dbReference>
<feature type="domain" description="HTH dtxR-type" evidence="5">
    <location>
        <begin position="1"/>
        <end position="64"/>
    </location>
</feature>
<gene>
    <name evidence="6" type="ORF">WMO24_12365</name>
</gene>
<evidence type="ECO:0000259" key="5">
    <source>
        <dbReference type="PROSITE" id="PS50944"/>
    </source>
</evidence>
<dbReference type="Gene3D" id="1.10.10.10">
    <property type="entry name" value="Winged helix-like DNA-binding domain superfamily/Winged helix DNA-binding domain"/>
    <property type="match status" value="1"/>
</dbReference>
<dbReference type="InterPro" id="IPR036390">
    <property type="entry name" value="WH_DNA-bd_sf"/>
</dbReference>
<evidence type="ECO:0000256" key="3">
    <source>
        <dbReference type="ARBA" id="ARBA00023125"/>
    </source>
</evidence>
<keyword evidence="7" id="KW-1185">Reference proteome</keyword>
<keyword evidence="2" id="KW-0805">Transcription regulation</keyword>
<evidence type="ECO:0000256" key="2">
    <source>
        <dbReference type="ARBA" id="ARBA00023015"/>
    </source>
</evidence>
<dbReference type="EMBL" id="JBBMFA010000103">
    <property type="protein sequence ID" value="MEQ2521217.1"/>
    <property type="molecule type" value="Genomic_DNA"/>
</dbReference>
<evidence type="ECO:0000313" key="6">
    <source>
        <dbReference type="EMBL" id="MEQ2521217.1"/>
    </source>
</evidence>
<comment type="similarity">
    <text evidence="1">Belongs to the DtxR/MntR family.</text>
</comment>
<dbReference type="Gene3D" id="1.10.60.10">
    <property type="entry name" value="Iron dependent repressor, metal binding and dimerisation domain"/>
    <property type="match status" value="1"/>
</dbReference>
<dbReference type="InterPro" id="IPR036388">
    <property type="entry name" value="WH-like_DNA-bd_sf"/>
</dbReference>
<dbReference type="SUPFAM" id="SSF46785">
    <property type="entry name" value="Winged helix' DNA-binding domain"/>
    <property type="match status" value="1"/>
</dbReference>
<evidence type="ECO:0000256" key="1">
    <source>
        <dbReference type="ARBA" id="ARBA00007871"/>
    </source>
</evidence>
<dbReference type="InterPro" id="IPR001367">
    <property type="entry name" value="Fe_dep_repressor"/>
</dbReference>
<name>A0ABV1GH89_9FIRM</name>
<dbReference type="InterPro" id="IPR022687">
    <property type="entry name" value="HTH_DTXR"/>
</dbReference>
<dbReference type="Pfam" id="PF01325">
    <property type="entry name" value="Fe_dep_repress"/>
    <property type="match status" value="1"/>
</dbReference>